<evidence type="ECO:0000313" key="2">
    <source>
        <dbReference type="EMBL" id="KAF7831282.1"/>
    </source>
</evidence>
<dbReference type="PANTHER" id="PTHR34947">
    <property type="entry name" value="TRANSMEMBRANE PROTEIN"/>
    <property type="match status" value="1"/>
</dbReference>
<reference evidence="2" key="1">
    <citation type="submission" date="2020-09" db="EMBL/GenBank/DDBJ databases">
        <title>Genome-Enabled Discovery of Anthraquinone Biosynthesis in Senna tora.</title>
        <authorList>
            <person name="Kang S.-H."/>
            <person name="Pandey R.P."/>
            <person name="Lee C.-M."/>
            <person name="Sim J.-S."/>
            <person name="Jeong J.-T."/>
            <person name="Choi B.-S."/>
            <person name="Jung M."/>
            <person name="Ginzburg D."/>
            <person name="Zhao K."/>
            <person name="Won S.Y."/>
            <person name="Oh T.-J."/>
            <person name="Yu Y."/>
            <person name="Kim N.-H."/>
            <person name="Lee O.R."/>
            <person name="Lee T.-H."/>
            <person name="Bashyal P."/>
            <person name="Kim T.-S."/>
            <person name="Lee W.-H."/>
            <person name="Kawkins C."/>
            <person name="Kim C.-K."/>
            <person name="Kim J.S."/>
            <person name="Ahn B.O."/>
            <person name="Rhee S.Y."/>
            <person name="Sohng J.K."/>
        </authorList>
    </citation>
    <scope>NUCLEOTIDE SEQUENCE</scope>
    <source>
        <tissue evidence="2">Leaf</tissue>
    </source>
</reference>
<evidence type="ECO:0000313" key="3">
    <source>
        <dbReference type="Proteomes" id="UP000634136"/>
    </source>
</evidence>
<sequence>MGLYIIGEGIAIPFTKRHKKECLVIDNNLATIGVYEELKPISVETKGMHNIEKESEVKISGIDEEVEEEEEGKGSGEVSLKEMEKEADDEEETGILEEKEEKMSENGKFVIEENIEEGGEEEEKEVVEEENWRLSTEEMNKKFEDFIRRMKEDLRIEAQRQVVMI</sequence>
<dbReference type="Proteomes" id="UP000634136">
    <property type="component" value="Unassembled WGS sequence"/>
</dbReference>
<feature type="compositionally biased region" description="Acidic residues" evidence="1">
    <location>
        <begin position="62"/>
        <end position="71"/>
    </location>
</feature>
<feature type="compositionally biased region" description="Acidic residues" evidence="1">
    <location>
        <begin position="85"/>
        <end position="95"/>
    </location>
</feature>
<feature type="region of interest" description="Disordered" evidence="1">
    <location>
        <begin position="55"/>
        <end position="109"/>
    </location>
</feature>
<dbReference type="OrthoDB" id="1436879at2759"/>
<keyword evidence="3" id="KW-1185">Reference proteome</keyword>
<comment type="caution">
    <text evidence="2">The sequence shown here is derived from an EMBL/GenBank/DDBJ whole genome shotgun (WGS) entry which is preliminary data.</text>
</comment>
<dbReference type="EMBL" id="JAAIUW010000005">
    <property type="protein sequence ID" value="KAF7831282.1"/>
    <property type="molecule type" value="Genomic_DNA"/>
</dbReference>
<name>A0A834U0W7_9FABA</name>
<organism evidence="2 3">
    <name type="scientific">Senna tora</name>
    <dbReference type="NCBI Taxonomy" id="362788"/>
    <lineage>
        <taxon>Eukaryota</taxon>
        <taxon>Viridiplantae</taxon>
        <taxon>Streptophyta</taxon>
        <taxon>Embryophyta</taxon>
        <taxon>Tracheophyta</taxon>
        <taxon>Spermatophyta</taxon>
        <taxon>Magnoliopsida</taxon>
        <taxon>eudicotyledons</taxon>
        <taxon>Gunneridae</taxon>
        <taxon>Pentapetalae</taxon>
        <taxon>rosids</taxon>
        <taxon>fabids</taxon>
        <taxon>Fabales</taxon>
        <taxon>Fabaceae</taxon>
        <taxon>Caesalpinioideae</taxon>
        <taxon>Cassia clade</taxon>
        <taxon>Senna</taxon>
    </lineage>
</organism>
<proteinExistence type="predicted"/>
<gene>
    <name evidence="2" type="ORF">G2W53_013615</name>
</gene>
<protein>
    <submittedName>
        <fullName evidence="2">Neurofilament light polypeptide</fullName>
    </submittedName>
</protein>
<evidence type="ECO:0000256" key="1">
    <source>
        <dbReference type="SAM" id="MobiDB-lite"/>
    </source>
</evidence>
<feature type="compositionally biased region" description="Basic and acidic residues" evidence="1">
    <location>
        <begin position="96"/>
        <end position="105"/>
    </location>
</feature>
<dbReference type="AlphaFoldDB" id="A0A834U0W7"/>
<accession>A0A834U0W7</accession>
<dbReference type="PANTHER" id="PTHR34947:SF3">
    <property type="entry name" value="TRANSMEMBRANE PROTEIN"/>
    <property type="match status" value="1"/>
</dbReference>